<evidence type="ECO:0000313" key="1">
    <source>
        <dbReference type="EMBL" id="KAH7674205.1"/>
    </source>
</evidence>
<reference evidence="2" key="1">
    <citation type="journal article" date="2022" name="Nat. Commun.">
        <title>Chromosome evolution and the genetic basis of agronomically important traits in greater yam.</title>
        <authorList>
            <person name="Bredeson J.V."/>
            <person name="Lyons J.B."/>
            <person name="Oniyinde I.O."/>
            <person name="Okereke N.R."/>
            <person name="Kolade O."/>
            <person name="Nnabue I."/>
            <person name="Nwadili C.O."/>
            <person name="Hribova E."/>
            <person name="Parker M."/>
            <person name="Nwogha J."/>
            <person name="Shu S."/>
            <person name="Carlson J."/>
            <person name="Kariba R."/>
            <person name="Muthemba S."/>
            <person name="Knop K."/>
            <person name="Barton G.J."/>
            <person name="Sherwood A.V."/>
            <person name="Lopez-Montes A."/>
            <person name="Asiedu R."/>
            <person name="Jamnadass R."/>
            <person name="Muchugi A."/>
            <person name="Goodstein D."/>
            <person name="Egesi C.N."/>
            <person name="Featherston J."/>
            <person name="Asfaw A."/>
            <person name="Simpson G.G."/>
            <person name="Dolezel J."/>
            <person name="Hendre P.S."/>
            <person name="Van Deynze A."/>
            <person name="Kumar P.L."/>
            <person name="Obidiegwu J.E."/>
            <person name="Bhattacharjee R."/>
            <person name="Rokhsar D.S."/>
        </authorList>
    </citation>
    <scope>NUCLEOTIDE SEQUENCE [LARGE SCALE GENOMIC DNA]</scope>
    <source>
        <strain evidence="2">cv. TDa95/00328</strain>
    </source>
</reference>
<name>A0ACB7VIX6_DIOAL</name>
<dbReference type="EMBL" id="CM037018">
    <property type="protein sequence ID" value="KAH7674205.1"/>
    <property type="molecule type" value="Genomic_DNA"/>
</dbReference>
<accession>A0ACB7VIX6</accession>
<dbReference type="Proteomes" id="UP000827976">
    <property type="component" value="Chromosome 8"/>
</dbReference>
<dbReference type="EC" id="3.1.3.16" evidence="1"/>
<proteinExistence type="predicted"/>
<gene>
    <name evidence="1" type="ORF">IHE45_08G057500</name>
</gene>
<organism evidence="1 2">
    <name type="scientific">Dioscorea alata</name>
    <name type="common">Purple yam</name>
    <dbReference type="NCBI Taxonomy" id="55571"/>
    <lineage>
        <taxon>Eukaryota</taxon>
        <taxon>Viridiplantae</taxon>
        <taxon>Streptophyta</taxon>
        <taxon>Embryophyta</taxon>
        <taxon>Tracheophyta</taxon>
        <taxon>Spermatophyta</taxon>
        <taxon>Magnoliopsida</taxon>
        <taxon>Liliopsida</taxon>
        <taxon>Dioscoreales</taxon>
        <taxon>Dioscoreaceae</taxon>
        <taxon>Dioscorea</taxon>
    </lineage>
</organism>
<evidence type="ECO:0000313" key="2">
    <source>
        <dbReference type="Proteomes" id="UP000827976"/>
    </source>
</evidence>
<protein>
    <submittedName>
        <fullName evidence="1">Protein-serine/threonine phosphatase protein</fullName>
        <ecNumber evidence="1">3.1.3.16</ecNumber>
    </submittedName>
</protein>
<keyword evidence="1" id="KW-0378">Hydrolase</keyword>
<comment type="caution">
    <text evidence="1">The sequence shown here is derived from an EMBL/GenBank/DDBJ whole genome shotgun (WGS) entry which is preliminary data.</text>
</comment>
<keyword evidence="2" id="KW-1185">Reference proteome</keyword>
<sequence>MGACLSTQSPAAAAAAAGTPPDGVASSRCVFGSKEEKRRKLKQKREKENGSLFERRLVAGSGGGGEMSEDELQNTPGRMFVNGASEVACLFTQQGKKGTNQDAMIVWENFASRSDTIFCGVFDGHGPFGHMVAKKVRDSLPLKLCEQWRANTSSINSPQQNGSAHGSMNSVQIASIDDQWGESFDVDENGKLPEAFSSLKQSFLKAFKLMDIELKLHPSIDCFCSGTTAVTVLKQGHNLVIGNVGDSRAVMGTRDKDNKLVPVQLTVDLKPNLPREAARIQQCRGRVFALQDEPEVARVWLPNNDSPGLAMARAFGDFCLKDYGLISVPDISYRELTEKDEFVVLATDGIWDVLSNKDVVDIVSAAPTRSTAARALVDCAVRTWRLKFPTSKIDDCATVVLFLDVPFSSDQPEECTSENPQIESAPADSSVSSLTKEETSNEEDVQGSVTSEANASASTLGNPQNACNTNEIMPEPEEPKLEKAPDRCQSTRSLADCISTAEEEEWTALEGVTRVNSLLNLPRFLVSDDKSPNRKTSKWKKWL</sequence>